<evidence type="ECO:0000256" key="1">
    <source>
        <dbReference type="ARBA" id="ARBA00004202"/>
    </source>
</evidence>
<evidence type="ECO:0000256" key="3">
    <source>
        <dbReference type="ARBA" id="ARBA00022475"/>
    </source>
</evidence>
<name>A0A916QGT9_9BACL</name>
<dbReference type="InterPro" id="IPR027417">
    <property type="entry name" value="P-loop_NTPase"/>
</dbReference>
<dbReference type="AlphaFoldDB" id="A0A916QGT9"/>
<dbReference type="PANTHER" id="PTHR43790">
    <property type="entry name" value="CARBOHYDRATE TRANSPORT ATP-BINDING PROTEIN MG119-RELATED"/>
    <property type="match status" value="1"/>
</dbReference>
<dbReference type="FunFam" id="3.40.50.300:FF:000127">
    <property type="entry name" value="Ribose import ATP-binding protein RbsA"/>
    <property type="match status" value="1"/>
</dbReference>
<keyword evidence="5" id="KW-0547">Nucleotide-binding</keyword>
<evidence type="ECO:0000313" key="10">
    <source>
        <dbReference type="EMBL" id="GFR38236.1"/>
    </source>
</evidence>
<keyword evidence="4" id="KW-0677">Repeat</keyword>
<dbReference type="GO" id="GO:0005886">
    <property type="term" value="C:plasma membrane"/>
    <property type="evidence" value="ECO:0007669"/>
    <property type="project" value="UniProtKB-SubCell"/>
</dbReference>
<keyword evidence="2" id="KW-0813">Transport</keyword>
<comment type="caution">
    <text evidence="10">The sequence shown here is derived from an EMBL/GenBank/DDBJ whole genome shotgun (WGS) entry which is preliminary data.</text>
</comment>
<gene>
    <name evidence="10" type="ORF">PRECH8_15320</name>
</gene>
<dbReference type="InterPro" id="IPR003439">
    <property type="entry name" value="ABC_transporter-like_ATP-bd"/>
</dbReference>
<dbReference type="GO" id="GO:0016887">
    <property type="term" value="F:ATP hydrolysis activity"/>
    <property type="evidence" value="ECO:0007669"/>
    <property type="project" value="InterPro"/>
</dbReference>
<comment type="subcellular location">
    <subcellularLocation>
        <location evidence="1">Cell membrane</location>
        <topology evidence="1">Peripheral membrane protein</topology>
    </subcellularLocation>
</comment>
<evidence type="ECO:0000256" key="7">
    <source>
        <dbReference type="ARBA" id="ARBA00022967"/>
    </source>
</evidence>
<dbReference type="InterPro" id="IPR017871">
    <property type="entry name" value="ABC_transporter-like_CS"/>
</dbReference>
<dbReference type="PANTHER" id="PTHR43790:SF4">
    <property type="entry name" value="GUANOSINE IMPORT ATP-BINDING PROTEIN NUPO"/>
    <property type="match status" value="1"/>
</dbReference>
<keyword evidence="8" id="KW-0472">Membrane</keyword>
<sequence>MYAVEMLGITKRFAKTVANDSVNLTVRAGEIHSLLGENGAGKTTLMKILYGMQQPDEGEIRINGVPQAITSPTAAIRLGIAMVHQHFMLIDALTVSENVVLGYEPKKGMFFDKSKAMQEVQTLSETYGLKVDPRQRVEELPVGTKQRVEILKALYRKADILILDEPTAVLTPLEVVELFRVLRDLKKAGKTIIMITHKLNETMELADRATVLRAGKLVGTVEIAETSQAGLAEMMVGRKVSFAKAPPSTYPERNKILEIKHGTLVKNRVPVLNDLHLELYTGEILGLAGVEGNGQTELIEALTGLTPLHEGKILFRGKDITKQSPNEMITSGIGHIPEDRNKLGLVGEFSIRDNLMLGYQNRPFFQRRKVLRMKQLKQHAARIREQYRIRSESIDTKVSALSGGNQQKVVIGRVLSQDPQVIIAAQPTRGVDIGAIEYIHEQLVAMRDQGKAVLLISAELDEIRKLSDKIAVIYEGRIVAYGAADSFDEFELGEYMTSGKNSTEHRKETATADE</sequence>
<accession>A0A916QGT9</accession>
<evidence type="ECO:0000259" key="9">
    <source>
        <dbReference type="PROSITE" id="PS50893"/>
    </source>
</evidence>
<evidence type="ECO:0000256" key="6">
    <source>
        <dbReference type="ARBA" id="ARBA00022840"/>
    </source>
</evidence>
<evidence type="ECO:0000256" key="2">
    <source>
        <dbReference type="ARBA" id="ARBA00022448"/>
    </source>
</evidence>
<dbReference type="CDD" id="cd03216">
    <property type="entry name" value="ABC_Carb_Monos_I"/>
    <property type="match status" value="1"/>
</dbReference>
<reference evidence="10" key="2">
    <citation type="journal article" date="2021" name="Data Brief">
        <title>Draft genome sequence data of the facultative, thermophilic, xylanolytic bacterium Paenibacillus sp. strain DA-C8.</title>
        <authorList>
            <person name="Chhe C."/>
            <person name="Uke A."/>
            <person name="Baramee S."/>
            <person name="Ungkulpasvich U."/>
            <person name="Tachaapaikoon C."/>
            <person name="Pason P."/>
            <person name="Waeonukul R."/>
            <person name="Ratanakhanokchai K."/>
            <person name="Kosugi A."/>
        </authorList>
    </citation>
    <scope>NUCLEOTIDE SEQUENCE</scope>
    <source>
        <strain evidence="10">DA-C8</strain>
    </source>
</reference>
<dbReference type="EMBL" id="BMAQ01000014">
    <property type="protein sequence ID" value="GFR38236.1"/>
    <property type="molecule type" value="Genomic_DNA"/>
</dbReference>
<dbReference type="InterPro" id="IPR050107">
    <property type="entry name" value="ABC_carbohydrate_import_ATPase"/>
</dbReference>
<evidence type="ECO:0000256" key="8">
    <source>
        <dbReference type="ARBA" id="ARBA00023136"/>
    </source>
</evidence>
<keyword evidence="3" id="KW-1003">Cell membrane</keyword>
<evidence type="ECO:0000256" key="5">
    <source>
        <dbReference type="ARBA" id="ARBA00022741"/>
    </source>
</evidence>
<protein>
    <submittedName>
        <fullName evidence="10">ABC transporter ATP-binding protein</fullName>
    </submittedName>
</protein>
<feature type="domain" description="ABC transporter" evidence="9">
    <location>
        <begin position="257"/>
        <end position="500"/>
    </location>
</feature>
<proteinExistence type="predicted"/>
<dbReference type="GO" id="GO:0005524">
    <property type="term" value="F:ATP binding"/>
    <property type="evidence" value="ECO:0007669"/>
    <property type="project" value="UniProtKB-KW"/>
</dbReference>
<feature type="domain" description="ABC transporter" evidence="9">
    <location>
        <begin position="4"/>
        <end position="239"/>
    </location>
</feature>
<organism evidence="10 11">
    <name type="scientific">Insulibacter thermoxylanivorax</name>
    <dbReference type="NCBI Taxonomy" id="2749268"/>
    <lineage>
        <taxon>Bacteria</taxon>
        <taxon>Bacillati</taxon>
        <taxon>Bacillota</taxon>
        <taxon>Bacilli</taxon>
        <taxon>Bacillales</taxon>
        <taxon>Paenibacillaceae</taxon>
        <taxon>Insulibacter</taxon>
    </lineage>
</organism>
<dbReference type="Pfam" id="PF00005">
    <property type="entry name" value="ABC_tran"/>
    <property type="match status" value="2"/>
</dbReference>
<reference evidence="10" key="1">
    <citation type="submission" date="2020-08" db="EMBL/GenBank/DDBJ databases">
        <authorList>
            <person name="Uke A."/>
            <person name="Chhe C."/>
            <person name="Baramee S."/>
            <person name="Kosugi A."/>
        </authorList>
    </citation>
    <scope>NUCLEOTIDE SEQUENCE</scope>
    <source>
        <strain evidence="10">DA-C8</strain>
    </source>
</reference>
<keyword evidence="11" id="KW-1185">Reference proteome</keyword>
<dbReference type="SUPFAM" id="SSF52540">
    <property type="entry name" value="P-loop containing nucleoside triphosphate hydrolases"/>
    <property type="match status" value="2"/>
</dbReference>
<dbReference type="InterPro" id="IPR003593">
    <property type="entry name" value="AAA+_ATPase"/>
</dbReference>
<dbReference type="RefSeq" id="WP_200966487.1">
    <property type="nucleotide sequence ID" value="NZ_BMAQ01000014.1"/>
</dbReference>
<dbReference type="Gene3D" id="3.40.50.300">
    <property type="entry name" value="P-loop containing nucleotide triphosphate hydrolases"/>
    <property type="match status" value="2"/>
</dbReference>
<evidence type="ECO:0000313" key="11">
    <source>
        <dbReference type="Proteomes" id="UP000654993"/>
    </source>
</evidence>
<dbReference type="Proteomes" id="UP000654993">
    <property type="component" value="Unassembled WGS sequence"/>
</dbReference>
<evidence type="ECO:0000256" key="4">
    <source>
        <dbReference type="ARBA" id="ARBA00022737"/>
    </source>
</evidence>
<dbReference type="PROSITE" id="PS00211">
    <property type="entry name" value="ABC_TRANSPORTER_1"/>
    <property type="match status" value="1"/>
</dbReference>
<keyword evidence="6 10" id="KW-0067">ATP-binding</keyword>
<dbReference type="CDD" id="cd03215">
    <property type="entry name" value="ABC_Carb_Monos_II"/>
    <property type="match status" value="1"/>
</dbReference>
<dbReference type="PROSITE" id="PS50893">
    <property type="entry name" value="ABC_TRANSPORTER_2"/>
    <property type="match status" value="2"/>
</dbReference>
<dbReference type="SMART" id="SM00382">
    <property type="entry name" value="AAA"/>
    <property type="match status" value="1"/>
</dbReference>
<keyword evidence="7" id="KW-1278">Translocase</keyword>